<gene>
    <name evidence="3" type="ORF">AKO1_011702</name>
</gene>
<dbReference type="Gene3D" id="1.10.238.10">
    <property type="entry name" value="EF-hand"/>
    <property type="match status" value="1"/>
</dbReference>
<dbReference type="GO" id="GO:0009166">
    <property type="term" value="P:nucleotide catabolic process"/>
    <property type="evidence" value="ECO:0007669"/>
    <property type="project" value="InterPro"/>
</dbReference>
<accession>A0AAW2Z618</accession>
<dbReference type="PROSITE" id="PS50222">
    <property type="entry name" value="EF_HAND_2"/>
    <property type="match status" value="1"/>
</dbReference>
<dbReference type="Proteomes" id="UP001431209">
    <property type="component" value="Unassembled WGS sequence"/>
</dbReference>
<dbReference type="InterPro" id="IPR004843">
    <property type="entry name" value="Calcineurin-like_PHP"/>
</dbReference>
<reference evidence="3 4" key="1">
    <citation type="submission" date="2024-03" db="EMBL/GenBank/DDBJ databases">
        <title>The Acrasis kona genome and developmental transcriptomes reveal deep origins of eukaryotic multicellular pathways.</title>
        <authorList>
            <person name="Sheikh S."/>
            <person name="Fu C.-J."/>
            <person name="Brown M.W."/>
            <person name="Baldauf S.L."/>
        </authorList>
    </citation>
    <scope>NUCLEOTIDE SEQUENCE [LARGE SCALE GENOMIC DNA]</scope>
    <source>
        <strain evidence="3 4">ATCC MYA-3509</strain>
    </source>
</reference>
<dbReference type="PANTHER" id="PTHR11575">
    <property type="entry name" value="5'-NUCLEOTIDASE-RELATED"/>
    <property type="match status" value="1"/>
</dbReference>
<dbReference type="SUPFAM" id="SSF55816">
    <property type="entry name" value="5'-nucleotidase (syn. UDP-sugar hydrolase), C-terminal domain"/>
    <property type="match status" value="1"/>
</dbReference>
<evidence type="ECO:0000313" key="4">
    <source>
        <dbReference type="Proteomes" id="UP001431209"/>
    </source>
</evidence>
<evidence type="ECO:0000256" key="1">
    <source>
        <dbReference type="ARBA" id="ARBA00022837"/>
    </source>
</evidence>
<proteinExistence type="predicted"/>
<feature type="domain" description="EF-hand" evidence="2">
    <location>
        <begin position="483"/>
        <end position="512"/>
    </location>
</feature>
<evidence type="ECO:0000259" key="2">
    <source>
        <dbReference type="PROSITE" id="PS50222"/>
    </source>
</evidence>
<dbReference type="InterPro" id="IPR011992">
    <property type="entry name" value="EF-hand-dom_pair"/>
</dbReference>
<protein>
    <submittedName>
        <fullName evidence="3">Calcium-binding protein</fullName>
    </submittedName>
</protein>
<evidence type="ECO:0000313" key="3">
    <source>
        <dbReference type="EMBL" id="KAL0485283.1"/>
    </source>
</evidence>
<organism evidence="3 4">
    <name type="scientific">Acrasis kona</name>
    <dbReference type="NCBI Taxonomy" id="1008807"/>
    <lineage>
        <taxon>Eukaryota</taxon>
        <taxon>Discoba</taxon>
        <taxon>Heterolobosea</taxon>
        <taxon>Tetramitia</taxon>
        <taxon>Eutetramitia</taxon>
        <taxon>Acrasidae</taxon>
        <taxon>Acrasis</taxon>
    </lineage>
</organism>
<dbReference type="SUPFAM" id="SSF56300">
    <property type="entry name" value="Metallo-dependent phosphatases"/>
    <property type="match status" value="1"/>
</dbReference>
<dbReference type="GO" id="GO:0005509">
    <property type="term" value="F:calcium ion binding"/>
    <property type="evidence" value="ECO:0007669"/>
    <property type="project" value="InterPro"/>
</dbReference>
<dbReference type="CDD" id="cd00051">
    <property type="entry name" value="EFh"/>
    <property type="match status" value="1"/>
</dbReference>
<dbReference type="InterPro" id="IPR029052">
    <property type="entry name" value="Metallo-depent_PP-like"/>
</dbReference>
<sequence length="553" mass="62528">MEDRASLRIVNITDIYKLDNFPSLKTLIEEEKQAIAAENESTTLLSILTGDFLAPYLLSSFDKGTGMTEMLNSTPIDIVIFGNHEDDIEHRFVCKRVEDYKGIWINTNMQSYEMMHLQVPYHIVEVVSKNGSQKRKIGFIGVLSDSSGLYRANAFNGAKIEDPHETIAKYKKKLEEEEHCDLVIPLCHLYVPQDRVTCELFDLPLILSGHDHHVVDEVHHGTRLLKAGADGNKAVVVNISWDNSSSTSPTITHKIVPVTDYKPDEELQQKVNRAYSVLEHLRNTQLSGIPEKYLPLSSFGSRSQLNTVSSFLWTSLRNELNSKEENSVDCVLISGGNVRGEKNYADSHKFTLEDLKSEVQGSLEACVLEMPGRVLSEGIKASHEETNPGFMQFDDGVQLDENKNVVQIAGKPFEQDKIYKVVSTKWDLTDSNDPWRNYFKKNAIPDDDHFWEVYSAICSHFAMNVWKEIWRRIDTNNDGVWSKEEMAVIDTDNDGRVSKKELAAMMRNIGFDVDDEEISFVDCIMEVAGDVNGDGYLSEEEIANSSLAKKSLK</sequence>
<dbReference type="SMART" id="SM00054">
    <property type="entry name" value="EFh"/>
    <property type="match status" value="1"/>
</dbReference>
<dbReference type="GO" id="GO:0016787">
    <property type="term" value="F:hydrolase activity"/>
    <property type="evidence" value="ECO:0007669"/>
    <property type="project" value="InterPro"/>
</dbReference>
<keyword evidence="4" id="KW-1185">Reference proteome</keyword>
<keyword evidence="1" id="KW-0106">Calcium</keyword>
<dbReference type="Gene3D" id="3.60.21.10">
    <property type="match status" value="1"/>
</dbReference>
<dbReference type="PANTHER" id="PTHR11575:SF48">
    <property type="entry name" value="5'-NUCLEOTIDASE"/>
    <property type="match status" value="1"/>
</dbReference>
<dbReference type="Pfam" id="PF13499">
    <property type="entry name" value="EF-hand_7"/>
    <property type="match status" value="1"/>
</dbReference>
<dbReference type="InterPro" id="IPR002048">
    <property type="entry name" value="EF_hand_dom"/>
</dbReference>
<comment type="caution">
    <text evidence="3">The sequence shown here is derived from an EMBL/GenBank/DDBJ whole genome shotgun (WGS) entry which is preliminary data.</text>
</comment>
<dbReference type="InterPro" id="IPR018247">
    <property type="entry name" value="EF_Hand_1_Ca_BS"/>
</dbReference>
<dbReference type="InterPro" id="IPR036907">
    <property type="entry name" value="5'-Nucleotdase_C_sf"/>
</dbReference>
<dbReference type="Pfam" id="PF00149">
    <property type="entry name" value="Metallophos"/>
    <property type="match status" value="1"/>
</dbReference>
<dbReference type="SUPFAM" id="SSF47473">
    <property type="entry name" value="EF-hand"/>
    <property type="match status" value="1"/>
</dbReference>
<name>A0AAW2Z618_9EUKA</name>
<dbReference type="InterPro" id="IPR006179">
    <property type="entry name" value="5_nucleotidase/apyrase"/>
</dbReference>
<dbReference type="PROSITE" id="PS00018">
    <property type="entry name" value="EF_HAND_1"/>
    <property type="match status" value="2"/>
</dbReference>
<dbReference type="EMBL" id="JAOPGA020001124">
    <property type="protein sequence ID" value="KAL0485283.1"/>
    <property type="molecule type" value="Genomic_DNA"/>
</dbReference>
<dbReference type="AlphaFoldDB" id="A0AAW2Z618"/>
<dbReference type="Gene3D" id="3.90.780.10">
    <property type="entry name" value="5'-Nucleotidase, C-terminal domain"/>
    <property type="match status" value="1"/>
</dbReference>